<evidence type="ECO:0000256" key="2">
    <source>
        <dbReference type="ARBA" id="ARBA00006991"/>
    </source>
</evidence>
<keyword evidence="9" id="KW-0804">Transcription</keyword>
<keyword evidence="6" id="KW-0862">Zinc</keyword>
<protein>
    <recommendedName>
        <fullName evidence="13">C2H2-type domain-containing protein</fullName>
    </recommendedName>
</protein>
<reference evidence="14 15" key="1">
    <citation type="submission" date="2020-10" db="EMBL/GenBank/DDBJ databases">
        <title>Pygocentrus nattereri (red-bellied piranha) genome, fPygNat1, primary haplotype.</title>
        <authorList>
            <person name="Myers G."/>
            <person name="Meyer A."/>
            <person name="Karagic N."/>
            <person name="Pippel M."/>
            <person name="Winkler S."/>
            <person name="Tracey A."/>
            <person name="Wood J."/>
            <person name="Formenti G."/>
            <person name="Howe K."/>
            <person name="Fedrigo O."/>
            <person name="Jarvis E.D."/>
        </authorList>
    </citation>
    <scope>NUCLEOTIDE SEQUENCE [LARGE SCALE GENOMIC DNA]</scope>
</reference>
<sequence>HHSDLPSKCENMTSTGGTITQTSSGTLSMNTSRSQIPENISKARRCHCSQCGKRFTQLHDLQRHQRIHTGERPHQCMECGKSFTFTRLCHLQRHQRIHTGEKPFYCLYCRKTFNNKRNLQTHERIHTGEKPYYCSECGKSFTQQITLNIHQLIHTGEKPYQCSECGRSFNRRSNLHVHQRIHTGEKPYYCSDCGISFRHSNTKAHKCIKTEVILPTEMNVTLPKSVEIKCENMPSTSSFSAQQTSSSALNSNTSHGHIQKRKERCYRCSDCGKRFTQLCHLKAHQYIHTGERPYQCLGCEKSFKQPSHLQRHQRIHTGEKPYQCSECGKSFNRQNNLQVHLRIHTGEKPYYLIKRCVSVFLST</sequence>
<reference evidence="14" key="3">
    <citation type="submission" date="2025-09" db="UniProtKB">
        <authorList>
            <consortium name="Ensembl"/>
        </authorList>
    </citation>
    <scope>IDENTIFICATION</scope>
</reference>
<dbReference type="SMART" id="SM00355">
    <property type="entry name" value="ZnF_C2H2"/>
    <property type="match status" value="8"/>
</dbReference>
<dbReference type="FunFam" id="3.30.160.60:FF:000839">
    <property type="entry name" value="Zinc finger protein 691"/>
    <property type="match status" value="1"/>
</dbReference>
<dbReference type="FunFam" id="3.30.160.60:FF:000100">
    <property type="entry name" value="Zinc finger 45-like"/>
    <property type="match status" value="1"/>
</dbReference>
<evidence type="ECO:0000256" key="11">
    <source>
        <dbReference type="PROSITE-ProRule" id="PRU00042"/>
    </source>
</evidence>
<feature type="domain" description="C2H2-type" evidence="13">
    <location>
        <begin position="46"/>
        <end position="73"/>
    </location>
</feature>
<dbReference type="SUPFAM" id="SSF57667">
    <property type="entry name" value="beta-beta-alpha zinc fingers"/>
    <property type="match status" value="5"/>
</dbReference>
<keyword evidence="5 11" id="KW-0863">Zinc-finger</keyword>
<feature type="domain" description="C2H2-type" evidence="13">
    <location>
        <begin position="294"/>
        <end position="321"/>
    </location>
</feature>
<dbReference type="Pfam" id="PF13465">
    <property type="entry name" value="zf-H2C2_2"/>
    <property type="match status" value="3"/>
</dbReference>
<dbReference type="FunFam" id="3.30.160.60:FF:002063">
    <property type="entry name" value="RB associated KRAB zinc finger"/>
    <property type="match status" value="1"/>
</dbReference>
<feature type="domain" description="C2H2-type" evidence="13">
    <location>
        <begin position="266"/>
        <end position="293"/>
    </location>
</feature>
<evidence type="ECO:0000256" key="12">
    <source>
        <dbReference type="SAM" id="MobiDB-lite"/>
    </source>
</evidence>
<dbReference type="GO" id="GO:0000978">
    <property type="term" value="F:RNA polymerase II cis-regulatory region sequence-specific DNA binding"/>
    <property type="evidence" value="ECO:0007669"/>
    <property type="project" value="TreeGrafter"/>
</dbReference>
<feature type="compositionally biased region" description="Low complexity" evidence="12">
    <location>
        <begin position="13"/>
        <end position="26"/>
    </location>
</feature>
<evidence type="ECO:0000256" key="10">
    <source>
        <dbReference type="ARBA" id="ARBA00023242"/>
    </source>
</evidence>
<dbReference type="FunFam" id="3.30.160.60:FF:000446">
    <property type="entry name" value="Zinc finger protein"/>
    <property type="match status" value="1"/>
</dbReference>
<evidence type="ECO:0000256" key="6">
    <source>
        <dbReference type="ARBA" id="ARBA00022833"/>
    </source>
</evidence>
<keyword evidence="8" id="KW-0238">DNA-binding</keyword>
<dbReference type="InterPro" id="IPR036236">
    <property type="entry name" value="Znf_C2H2_sf"/>
</dbReference>
<dbReference type="FunFam" id="3.30.160.60:FF:001343">
    <property type="entry name" value="Zinc finger protein 568"/>
    <property type="match status" value="1"/>
</dbReference>
<keyword evidence="4" id="KW-0677">Repeat</keyword>
<evidence type="ECO:0000256" key="7">
    <source>
        <dbReference type="ARBA" id="ARBA00023015"/>
    </source>
</evidence>
<name>A0AAR2JN46_PYGNA</name>
<dbReference type="PROSITE" id="PS00028">
    <property type="entry name" value="ZINC_FINGER_C2H2_1"/>
    <property type="match status" value="7"/>
</dbReference>
<dbReference type="FunFam" id="3.30.160.60:FF:001270">
    <property type="entry name" value="zinc finger protein 583 isoform X1"/>
    <property type="match status" value="1"/>
</dbReference>
<dbReference type="GeneTree" id="ENSGT00940000156207"/>
<feature type="domain" description="C2H2-type" evidence="13">
    <location>
        <begin position="322"/>
        <end position="349"/>
    </location>
</feature>
<feature type="region of interest" description="Disordered" evidence="12">
    <location>
        <begin position="1"/>
        <end position="32"/>
    </location>
</feature>
<feature type="domain" description="C2H2-type" evidence="13">
    <location>
        <begin position="160"/>
        <end position="187"/>
    </location>
</feature>
<dbReference type="GO" id="GO:0005634">
    <property type="term" value="C:nucleus"/>
    <property type="evidence" value="ECO:0007669"/>
    <property type="project" value="UniProtKB-SubCell"/>
</dbReference>
<evidence type="ECO:0000313" key="15">
    <source>
        <dbReference type="Proteomes" id="UP001501920"/>
    </source>
</evidence>
<evidence type="ECO:0000256" key="5">
    <source>
        <dbReference type="ARBA" id="ARBA00022771"/>
    </source>
</evidence>
<comment type="similarity">
    <text evidence="2">Belongs to the krueppel C2H2-type zinc-finger protein family.</text>
</comment>
<evidence type="ECO:0000256" key="8">
    <source>
        <dbReference type="ARBA" id="ARBA00023125"/>
    </source>
</evidence>
<dbReference type="Gene3D" id="3.30.160.60">
    <property type="entry name" value="Classic Zinc Finger"/>
    <property type="match status" value="9"/>
</dbReference>
<reference evidence="14" key="2">
    <citation type="submission" date="2025-08" db="UniProtKB">
        <authorList>
            <consortium name="Ensembl"/>
        </authorList>
    </citation>
    <scope>IDENTIFICATION</scope>
</reference>
<proteinExistence type="inferred from homology"/>
<evidence type="ECO:0000256" key="3">
    <source>
        <dbReference type="ARBA" id="ARBA00022723"/>
    </source>
</evidence>
<accession>A0AAR2JN46</accession>
<dbReference type="GO" id="GO:0008270">
    <property type="term" value="F:zinc ion binding"/>
    <property type="evidence" value="ECO:0007669"/>
    <property type="project" value="UniProtKB-KW"/>
</dbReference>
<feature type="domain" description="C2H2-type" evidence="13">
    <location>
        <begin position="132"/>
        <end position="159"/>
    </location>
</feature>
<dbReference type="FunFam" id="3.30.160.60:FF:000478">
    <property type="entry name" value="Zinc finger protein 133"/>
    <property type="match status" value="1"/>
</dbReference>
<evidence type="ECO:0000313" key="14">
    <source>
        <dbReference type="Ensembl" id="ENSPNAP00000053435.1"/>
    </source>
</evidence>
<dbReference type="Proteomes" id="UP001501920">
    <property type="component" value="Chromosome 5"/>
</dbReference>
<comment type="subcellular location">
    <subcellularLocation>
        <location evidence="1">Nucleus</location>
    </subcellularLocation>
</comment>
<feature type="domain" description="C2H2-type" evidence="13">
    <location>
        <begin position="74"/>
        <end position="103"/>
    </location>
</feature>
<dbReference type="InterPro" id="IPR013087">
    <property type="entry name" value="Znf_C2H2_type"/>
</dbReference>
<dbReference type="PANTHER" id="PTHR23226:SF416">
    <property type="entry name" value="FI01424P"/>
    <property type="match status" value="1"/>
</dbReference>
<keyword evidence="7" id="KW-0805">Transcription regulation</keyword>
<dbReference type="Ensembl" id="ENSPNAT00000070522.1">
    <property type="protein sequence ID" value="ENSPNAP00000053435.1"/>
    <property type="gene ID" value="ENSPNAG00000031770.1"/>
</dbReference>
<feature type="domain" description="C2H2-type" evidence="13">
    <location>
        <begin position="104"/>
        <end position="131"/>
    </location>
</feature>
<dbReference type="AlphaFoldDB" id="A0AAR2JN46"/>
<organism evidence="14 15">
    <name type="scientific">Pygocentrus nattereri</name>
    <name type="common">Red-bellied piranha</name>
    <dbReference type="NCBI Taxonomy" id="42514"/>
    <lineage>
        <taxon>Eukaryota</taxon>
        <taxon>Metazoa</taxon>
        <taxon>Chordata</taxon>
        <taxon>Craniata</taxon>
        <taxon>Vertebrata</taxon>
        <taxon>Euteleostomi</taxon>
        <taxon>Actinopterygii</taxon>
        <taxon>Neopterygii</taxon>
        <taxon>Teleostei</taxon>
        <taxon>Ostariophysi</taxon>
        <taxon>Characiformes</taxon>
        <taxon>Characoidei</taxon>
        <taxon>Pygocentrus</taxon>
    </lineage>
</organism>
<dbReference type="GO" id="GO:0000981">
    <property type="term" value="F:DNA-binding transcription factor activity, RNA polymerase II-specific"/>
    <property type="evidence" value="ECO:0007669"/>
    <property type="project" value="TreeGrafter"/>
</dbReference>
<keyword evidence="3" id="KW-0479">Metal-binding</keyword>
<keyword evidence="10" id="KW-0539">Nucleus</keyword>
<dbReference type="FunFam" id="3.30.160.60:FF:002716">
    <property type="entry name" value="Zinc finger protein 212"/>
    <property type="match status" value="1"/>
</dbReference>
<dbReference type="PROSITE" id="PS50157">
    <property type="entry name" value="ZINC_FINGER_C2H2_2"/>
    <property type="match status" value="8"/>
</dbReference>
<dbReference type="PANTHER" id="PTHR23226">
    <property type="entry name" value="ZINC FINGER AND SCAN DOMAIN-CONTAINING"/>
    <property type="match status" value="1"/>
</dbReference>
<evidence type="ECO:0000259" key="13">
    <source>
        <dbReference type="PROSITE" id="PS50157"/>
    </source>
</evidence>
<dbReference type="Pfam" id="PF00096">
    <property type="entry name" value="zf-C2H2"/>
    <property type="match status" value="2"/>
</dbReference>
<evidence type="ECO:0000256" key="4">
    <source>
        <dbReference type="ARBA" id="ARBA00022737"/>
    </source>
</evidence>
<evidence type="ECO:0000256" key="9">
    <source>
        <dbReference type="ARBA" id="ARBA00023163"/>
    </source>
</evidence>
<keyword evidence="15" id="KW-1185">Reference proteome</keyword>
<dbReference type="FunFam" id="3.30.160.60:FF:001498">
    <property type="entry name" value="Zinc finger protein 404"/>
    <property type="match status" value="1"/>
</dbReference>
<evidence type="ECO:0000256" key="1">
    <source>
        <dbReference type="ARBA" id="ARBA00004123"/>
    </source>
</evidence>